<dbReference type="AlphaFoldDB" id="A0A6M0SA28"/>
<evidence type="ECO:0000313" key="4">
    <source>
        <dbReference type="EMBL" id="NEZ65280.1"/>
    </source>
</evidence>
<feature type="domain" description="FHA" evidence="3">
    <location>
        <begin position="31"/>
        <end position="106"/>
    </location>
</feature>
<dbReference type="CDD" id="cd00060">
    <property type="entry name" value="FHA"/>
    <property type="match status" value="1"/>
</dbReference>
<dbReference type="InterPro" id="IPR008984">
    <property type="entry name" value="SMAD_FHA_dom_sf"/>
</dbReference>
<organism evidence="4 5">
    <name type="scientific">Adonisia turfae CCMR0082</name>
    <dbReference type="NCBI Taxonomy" id="2304604"/>
    <lineage>
        <taxon>Bacteria</taxon>
        <taxon>Bacillati</taxon>
        <taxon>Cyanobacteriota</taxon>
        <taxon>Adonisia</taxon>
        <taxon>Adonisia turfae</taxon>
    </lineage>
</organism>
<keyword evidence="2" id="KW-0472">Membrane</keyword>
<dbReference type="InterPro" id="IPR000253">
    <property type="entry name" value="FHA_dom"/>
</dbReference>
<name>A0A6M0SA28_9CYAN</name>
<feature type="transmembrane region" description="Helical" evidence="2">
    <location>
        <begin position="205"/>
        <end position="224"/>
    </location>
</feature>
<gene>
    <name evidence="4" type="ORF">D0962_21320</name>
</gene>
<sequence length="252" mass="27491">MTPQLTLYEIAPGQVPREIPIATGIDGDFPLTIGRDSHADIQIGVIGWKILVPHPDPRERANGERVPISSLISRTQATIFRDESGKLRIRDGNSHPSGSGIREGRTNKLIRRPWLLGPGAHIKLTPEGGGYRCWLEWPAEKSESETPTLGFDQWQNENLQEDLASMQATLNALNEALIATKKESSEINTAQDQRIRSAEKKISRLLLLGAIAVFIFAISLGISAEEIQTVVQIIAIVSAVGGGGVILQNEKP</sequence>
<reference evidence="4 5" key="1">
    <citation type="journal article" date="2020" name="Microb. Ecol.">
        <title>Ecogenomics of the Marine Benthic Filamentous Cyanobacterium Adonisia.</title>
        <authorList>
            <person name="Walter J.M."/>
            <person name="Coutinho F.H."/>
            <person name="Leomil L."/>
            <person name="Hargreaves P.I."/>
            <person name="Campeao M.E."/>
            <person name="Vieira V.V."/>
            <person name="Silva B.S."/>
            <person name="Fistarol G.O."/>
            <person name="Salomon P.S."/>
            <person name="Sawabe T."/>
            <person name="Mino S."/>
            <person name="Hosokawa M."/>
            <person name="Miyashita H."/>
            <person name="Maruyama F."/>
            <person name="van Verk M.C."/>
            <person name="Dutilh B.E."/>
            <person name="Thompson C.C."/>
            <person name="Thompson F.L."/>
        </authorList>
    </citation>
    <scope>NUCLEOTIDE SEQUENCE [LARGE SCALE GENOMIC DNA]</scope>
    <source>
        <strain evidence="4 5">CCMR0082</strain>
    </source>
</reference>
<proteinExistence type="predicted"/>
<feature type="transmembrane region" description="Helical" evidence="2">
    <location>
        <begin position="230"/>
        <end position="247"/>
    </location>
</feature>
<evidence type="ECO:0000256" key="1">
    <source>
        <dbReference type="SAM" id="Coils"/>
    </source>
</evidence>
<evidence type="ECO:0000256" key="2">
    <source>
        <dbReference type="SAM" id="Phobius"/>
    </source>
</evidence>
<dbReference type="SUPFAM" id="SSF49879">
    <property type="entry name" value="SMAD/FHA domain"/>
    <property type="match status" value="1"/>
</dbReference>
<feature type="coiled-coil region" evidence="1">
    <location>
        <begin position="156"/>
        <end position="183"/>
    </location>
</feature>
<keyword evidence="2" id="KW-0812">Transmembrane</keyword>
<keyword evidence="2" id="KW-1133">Transmembrane helix</keyword>
<dbReference type="EMBL" id="QZCE01000002">
    <property type="protein sequence ID" value="NEZ65280.1"/>
    <property type="molecule type" value="Genomic_DNA"/>
</dbReference>
<comment type="caution">
    <text evidence="4">The sequence shown here is derived from an EMBL/GenBank/DDBJ whole genome shotgun (WGS) entry which is preliminary data.</text>
</comment>
<accession>A0A6M0SA28</accession>
<keyword evidence="1" id="KW-0175">Coiled coil</keyword>
<dbReference type="Proteomes" id="UP000473574">
    <property type="component" value="Unassembled WGS sequence"/>
</dbReference>
<evidence type="ECO:0000259" key="3">
    <source>
        <dbReference type="PROSITE" id="PS50006"/>
    </source>
</evidence>
<dbReference type="PROSITE" id="PS50006">
    <property type="entry name" value="FHA_DOMAIN"/>
    <property type="match status" value="1"/>
</dbReference>
<evidence type="ECO:0000313" key="5">
    <source>
        <dbReference type="Proteomes" id="UP000473574"/>
    </source>
</evidence>
<protein>
    <submittedName>
        <fullName evidence="4">FHA domain-containing protein</fullName>
    </submittedName>
</protein>